<dbReference type="EMBL" id="VANI01000005">
    <property type="protein sequence ID" value="TLM78588.1"/>
    <property type="molecule type" value="Genomic_DNA"/>
</dbReference>
<proteinExistence type="predicted"/>
<organism evidence="2 3">
    <name type="scientific">Microbulbifer harenosus</name>
    <dbReference type="NCBI Taxonomy" id="2576840"/>
    <lineage>
        <taxon>Bacteria</taxon>
        <taxon>Pseudomonadati</taxon>
        <taxon>Pseudomonadota</taxon>
        <taxon>Gammaproteobacteria</taxon>
        <taxon>Cellvibrionales</taxon>
        <taxon>Microbulbiferaceae</taxon>
        <taxon>Microbulbifer</taxon>
    </lineage>
</organism>
<sequence length="362" mass="41151">MPRSTHYFRIENSLKTLRFFHLFLFSFSALLCTLSPSSLAEDTDNTHSALQAITLRIDNDIFAGSDRGYSNGINVGFLSQTVDSFQDSRLPSGYRRLNHGLRWLQPKGWDQYNMVLTVGHGIFTPGDWHTRELVKEDRPYAGVLVAGVTYNGRNENRMQSTGLSLGMVGPSALGEELQKGVHKLLGSETFRGWDNQLRDEVVFRLSTQRLRRLQFNPTGDDWQQDLILRTGGSLGNLVTDLNIGAEWRFGPELPNNFGSAPQLPASENTAPTRHMDYSRRLKLHGFIVTNIRGVLYDVTLDGNTWKNSHSVTRESLMTDLGIGVAGSYEHWRFAFAHYFRSREFEQQQEPPRLGSFSAWREF</sequence>
<reference evidence="2 3" key="1">
    <citation type="submission" date="2019-05" db="EMBL/GenBank/DDBJ databases">
        <title>Microbulbifer harenosus sp. nov., an alginate-degrading bacterium isolated from coastal sand.</title>
        <authorList>
            <person name="Huang H."/>
            <person name="Mo K."/>
            <person name="Bao S."/>
        </authorList>
    </citation>
    <scope>NUCLEOTIDE SEQUENCE [LARGE SCALE GENOMIC DNA]</scope>
    <source>
        <strain evidence="2 3">HB161719</strain>
    </source>
</reference>
<feature type="chain" id="PRO_5047547312" evidence="1">
    <location>
        <begin position="41"/>
        <end position="362"/>
    </location>
</feature>
<keyword evidence="3" id="KW-1185">Reference proteome</keyword>
<comment type="caution">
    <text evidence="2">The sequence shown here is derived from an EMBL/GenBank/DDBJ whole genome shotgun (WGS) entry which is preliminary data.</text>
</comment>
<evidence type="ECO:0000313" key="3">
    <source>
        <dbReference type="Proteomes" id="UP000306791"/>
    </source>
</evidence>
<dbReference type="InterPro" id="IPR018707">
    <property type="entry name" value="LpxR"/>
</dbReference>
<keyword evidence="1" id="KW-0732">Signal</keyword>
<protein>
    <submittedName>
        <fullName evidence="2">Lipid A deacylase LpxR family protein</fullName>
    </submittedName>
</protein>
<gene>
    <name evidence="2" type="ORF">FDY93_04790</name>
</gene>
<accession>A0ABY2UQE1</accession>
<name>A0ABY2UQE1_9GAMM</name>
<dbReference type="Gene3D" id="2.40.128.140">
    <property type="entry name" value="Outer membrane protein"/>
    <property type="match status" value="1"/>
</dbReference>
<dbReference type="Pfam" id="PF09982">
    <property type="entry name" value="LpxR"/>
    <property type="match status" value="1"/>
</dbReference>
<dbReference type="Proteomes" id="UP000306791">
    <property type="component" value="Unassembled WGS sequence"/>
</dbReference>
<evidence type="ECO:0000313" key="2">
    <source>
        <dbReference type="EMBL" id="TLM78588.1"/>
    </source>
</evidence>
<evidence type="ECO:0000256" key="1">
    <source>
        <dbReference type="SAM" id="SignalP"/>
    </source>
</evidence>
<dbReference type="InterPro" id="IPR037107">
    <property type="entry name" value="Put_OMP_sf"/>
</dbReference>
<feature type="signal peptide" evidence="1">
    <location>
        <begin position="1"/>
        <end position="40"/>
    </location>
</feature>
<dbReference type="RefSeq" id="WP_138234619.1">
    <property type="nucleotide sequence ID" value="NZ_CP185860.1"/>
</dbReference>